<dbReference type="GO" id="GO:0019208">
    <property type="term" value="F:phosphatase regulator activity"/>
    <property type="evidence" value="ECO:0007669"/>
    <property type="project" value="TreeGrafter"/>
</dbReference>
<gene>
    <name evidence="7" type="primary">LOC108933694</name>
</gene>
<name>A0A8C9SEH5_SCLFO</name>
<proteinExistence type="predicted"/>
<dbReference type="InterPro" id="IPR031775">
    <property type="entry name" value="PRKG1_interact"/>
</dbReference>
<dbReference type="KEGG" id="sfm:108933694"/>
<dbReference type="PANTHER" id="PTHR24179:SF21">
    <property type="entry name" value="MYOSIN BINDING SUBUNIT, ISOFORM O"/>
    <property type="match status" value="1"/>
</dbReference>
<organism evidence="7 8">
    <name type="scientific">Scleropages formosus</name>
    <name type="common">Asian bonytongue</name>
    <name type="synonym">Osteoglossum formosum</name>
    <dbReference type="NCBI Taxonomy" id="113540"/>
    <lineage>
        <taxon>Eukaryota</taxon>
        <taxon>Metazoa</taxon>
        <taxon>Chordata</taxon>
        <taxon>Craniata</taxon>
        <taxon>Vertebrata</taxon>
        <taxon>Euteleostomi</taxon>
        <taxon>Actinopterygii</taxon>
        <taxon>Neopterygii</taxon>
        <taxon>Teleostei</taxon>
        <taxon>Osteoglossocephala</taxon>
        <taxon>Osteoglossomorpha</taxon>
        <taxon>Osteoglossiformes</taxon>
        <taxon>Osteoglossidae</taxon>
        <taxon>Scleropages</taxon>
    </lineage>
</organism>
<sequence length="164" mass="18697">MSSVHSRNKDQRKSWLDLTSSSNSATTSSFKDRSSRVVTGQGSRAGDRENRLASLKKLEDEAGFKNYIKRYENALAENEKLKSQLTSNKQELIKVQTELEKATQERIHKRLSVLETEKMEIQVLEKKISAMEKELKAVADLKSENQKLKDENSALIRVISKLSK</sequence>
<evidence type="ECO:0000256" key="4">
    <source>
        <dbReference type="SAM" id="Coils"/>
    </source>
</evidence>
<feature type="compositionally biased region" description="Low complexity" evidence="5">
    <location>
        <begin position="19"/>
        <end position="29"/>
    </location>
</feature>
<evidence type="ECO:0000259" key="6">
    <source>
        <dbReference type="Pfam" id="PF15898"/>
    </source>
</evidence>
<dbReference type="GO" id="GO:0004857">
    <property type="term" value="F:enzyme inhibitor activity"/>
    <property type="evidence" value="ECO:0007669"/>
    <property type="project" value="TreeGrafter"/>
</dbReference>
<dbReference type="Ensembl" id="ENSSFOT00015030424.2">
    <property type="protein sequence ID" value="ENSSFOP00015030080.1"/>
    <property type="gene ID" value="ENSSFOG00015019313.2"/>
</dbReference>
<dbReference type="Proteomes" id="UP000694397">
    <property type="component" value="Chromosome 16"/>
</dbReference>
<evidence type="ECO:0000313" key="8">
    <source>
        <dbReference type="Proteomes" id="UP000694397"/>
    </source>
</evidence>
<dbReference type="AlphaFoldDB" id="A0A8C9SEH5"/>
<accession>A0A8C9SEH5</accession>
<reference evidence="7" key="2">
    <citation type="submission" date="2025-08" db="UniProtKB">
        <authorList>
            <consortium name="Ensembl"/>
        </authorList>
    </citation>
    <scope>IDENTIFICATION</scope>
</reference>
<dbReference type="GO" id="GO:0005737">
    <property type="term" value="C:cytoplasm"/>
    <property type="evidence" value="ECO:0007669"/>
    <property type="project" value="TreeGrafter"/>
</dbReference>
<dbReference type="GeneID" id="108933694"/>
<evidence type="ECO:0000256" key="1">
    <source>
        <dbReference type="ARBA" id="ARBA00022473"/>
    </source>
</evidence>
<feature type="coiled-coil region" evidence="4">
    <location>
        <begin position="64"/>
        <end position="158"/>
    </location>
</feature>
<feature type="domain" description="cGMP-dependent protein kinase interacting" evidence="6">
    <location>
        <begin position="66"/>
        <end position="164"/>
    </location>
</feature>
<evidence type="ECO:0000256" key="3">
    <source>
        <dbReference type="ARBA" id="ARBA00023043"/>
    </source>
</evidence>
<keyword evidence="3" id="KW-0040">ANK repeat</keyword>
<keyword evidence="2" id="KW-0677">Repeat</keyword>
<dbReference type="Pfam" id="PF15898">
    <property type="entry name" value="PRKG1_interact"/>
    <property type="match status" value="1"/>
</dbReference>
<dbReference type="RefSeq" id="XP_018606410.1">
    <property type="nucleotide sequence ID" value="XM_018750894.1"/>
</dbReference>
<feature type="region of interest" description="Disordered" evidence="5">
    <location>
        <begin position="1"/>
        <end position="51"/>
    </location>
</feature>
<reference evidence="7" key="3">
    <citation type="submission" date="2025-09" db="UniProtKB">
        <authorList>
            <consortium name="Ensembl"/>
        </authorList>
    </citation>
    <scope>IDENTIFICATION</scope>
</reference>
<keyword evidence="8" id="KW-1185">Reference proteome</keyword>
<dbReference type="GO" id="GO:0019901">
    <property type="term" value="F:protein kinase binding"/>
    <property type="evidence" value="ECO:0007669"/>
    <property type="project" value="InterPro"/>
</dbReference>
<dbReference type="PANTHER" id="PTHR24179">
    <property type="entry name" value="PROTEIN PHOSPHATASE 1 REGULATORY SUBUNIT 12"/>
    <property type="match status" value="1"/>
</dbReference>
<evidence type="ECO:0000256" key="2">
    <source>
        <dbReference type="ARBA" id="ARBA00022737"/>
    </source>
</evidence>
<evidence type="ECO:0000313" key="7">
    <source>
        <dbReference type="Ensembl" id="ENSSFOP00015030080.1"/>
    </source>
</evidence>
<dbReference type="Gene3D" id="6.10.250.1820">
    <property type="match status" value="1"/>
</dbReference>
<dbReference type="InterPro" id="IPR051226">
    <property type="entry name" value="PP1_Regulatory_Subunit"/>
</dbReference>
<keyword evidence="4" id="KW-0175">Coiled coil</keyword>
<dbReference type="OrthoDB" id="539213at2759"/>
<evidence type="ECO:0000256" key="5">
    <source>
        <dbReference type="SAM" id="MobiDB-lite"/>
    </source>
</evidence>
<keyword evidence="1" id="KW-0217">Developmental protein</keyword>
<reference evidence="7 8" key="1">
    <citation type="submission" date="2019-04" db="EMBL/GenBank/DDBJ databases">
        <authorList>
            <consortium name="Wellcome Sanger Institute Data Sharing"/>
        </authorList>
    </citation>
    <scope>NUCLEOTIDE SEQUENCE [LARGE SCALE GENOMIC DNA]</scope>
</reference>
<protein>
    <submittedName>
        <fullName evidence="7">Protein phosphatase 1 regulatory subunit 12B-like</fullName>
    </submittedName>
</protein>
<dbReference type="GeneTree" id="ENSGT00940000166065"/>